<dbReference type="RefSeq" id="WP_272776785.1">
    <property type="nucleotide sequence ID" value="NZ_JAQQLI010000011.1"/>
</dbReference>
<reference evidence="6" key="1">
    <citation type="journal article" date="2023" name="Microbiol Resour">
        <title>Genome Sequences of Rhodoplanes serenus and Two Thermotolerant Strains, Rhodoplanes tepidamans and 'Rhodoplanes cryptolactis,' Further Refine the Genus.</title>
        <authorList>
            <person name="Rayyan A.A."/>
            <person name="Kyndt J.A."/>
        </authorList>
    </citation>
    <scope>NUCLEOTIDE SEQUENCE</scope>
    <source>
        <strain evidence="6">DSM 9987</strain>
    </source>
</reference>
<dbReference type="Pfam" id="PF13407">
    <property type="entry name" value="Peripla_BP_4"/>
    <property type="match status" value="1"/>
</dbReference>
<keyword evidence="3 4" id="KW-0732">Signal</keyword>
<dbReference type="Gene3D" id="3.40.50.2300">
    <property type="match status" value="2"/>
</dbReference>
<gene>
    <name evidence="6" type="ORF">PQJ73_09635</name>
</gene>
<evidence type="ECO:0000313" key="6">
    <source>
        <dbReference type="EMBL" id="MDC7785942.1"/>
    </source>
</evidence>
<feature type="signal peptide" evidence="4">
    <location>
        <begin position="1"/>
        <end position="25"/>
    </location>
</feature>
<accession>A0ABT5J8G3</accession>
<sequence>MRKAGLVWCLLAILAALGAPQLAAAQDRTAKGKRVAMFMGPTQDKYLGALSKGFETAATAMGMSVTVFSSPFDPALQGQQIDDAIAQKFDLFVVQTISQKAIVPPLTRAKAAGIPVFLVVVPLEASTANDALYASYIGYDDAKLGQLAASSLAEALKSAGRTQARIAVIAGSMAEGKAVIRERAFREEMTRHPGLQVVVTEDVKWNPVQAERSTGQLLARFAGQGGLDGLYGMNDSLANGAIQAAEAAGVKIGPDKGGLIVVGGNCQAPGIKNIQSGKMAATVFVLPIEEGRRAAETAKTYFEGGKVERRVFLPTEPVTRANLGTTAQACSY</sequence>
<protein>
    <submittedName>
        <fullName evidence="6">Sugar ABC transporter substrate-binding protein</fullName>
    </submittedName>
</protein>
<feature type="chain" id="PRO_5047255761" evidence="4">
    <location>
        <begin position="26"/>
        <end position="332"/>
    </location>
</feature>
<evidence type="ECO:0000256" key="2">
    <source>
        <dbReference type="ARBA" id="ARBA00007639"/>
    </source>
</evidence>
<dbReference type="InterPro" id="IPR025997">
    <property type="entry name" value="SBP_2_dom"/>
</dbReference>
<dbReference type="CDD" id="cd01536">
    <property type="entry name" value="PBP1_ABC_sugar_binding-like"/>
    <property type="match status" value="1"/>
</dbReference>
<comment type="similarity">
    <text evidence="2">Belongs to the bacterial solute-binding protein 2 family.</text>
</comment>
<keyword evidence="7" id="KW-1185">Reference proteome</keyword>
<evidence type="ECO:0000313" key="7">
    <source>
        <dbReference type="Proteomes" id="UP001165652"/>
    </source>
</evidence>
<dbReference type="Proteomes" id="UP001165652">
    <property type="component" value="Unassembled WGS sequence"/>
</dbReference>
<dbReference type="EMBL" id="JAQQLI010000011">
    <property type="protein sequence ID" value="MDC7785942.1"/>
    <property type="molecule type" value="Genomic_DNA"/>
</dbReference>
<name>A0ABT5J8G3_RHOTP</name>
<evidence type="ECO:0000256" key="4">
    <source>
        <dbReference type="SAM" id="SignalP"/>
    </source>
</evidence>
<dbReference type="SUPFAM" id="SSF53822">
    <property type="entry name" value="Periplasmic binding protein-like I"/>
    <property type="match status" value="1"/>
</dbReference>
<reference evidence="6" key="2">
    <citation type="submission" date="2023-02" db="EMBL/GenBank/DDBJ databases">
        <authorList>
            <person name="Rayyan A."/>
            <person name="Meyer T."/>
            <person name="Kyndt J.A."/>
        </authorList>
    </citation>
    <scope>NUCLEOTIDE SEQUENCE</scope>
    <source>
        <strain evidence="6">DSM 9987</strain>
    </source>
</reference>
<dbReference type="InterPro" id="IPR028082">
    <property type="entry name" value="Peripla_BP_I"/>
</dbReference>
<dbReference type="PANTHER" id="PTHR46847">
    <property type="entry name" value="D-ALLOSE-BINDING PERIPLASMIC PROTEIN-RELATED"/>
    <property type="match status" value="1"/>
</dbReference>
<evidence type="ECO:0000256" key="3">
    <source>
        <dbReference type="ARBA" id="ARBA00022729"/>
    </source>
</evidence>
<dbReference type="PANTHER" id="PTHR46847:SF1">
    <property type="entry name" value="D-ALLOSE-BINDING PERIPLASMIC PROTEIN-RELATED"/>
    <property type="match status" value="1"/>
</dbReference>
<feature type="domain" description="Periplasmic binding protein" evidence="5">
    <location>
        <begin position="36"/>
        <end position="305"/>
    </location>
</feature>
<comment type="subcellular location">
    <subcellularLocation>
        <location evidence="1">Cell envelope</location>
    </subcellularLocation>
</comment>
<evidence type="ECO:0000256" key="1">
    <source>
        <dbReference type="ARBA" id="ARBA00004196"/>
    </source>
</evidence>
<organism evidence="6 7">
    <name type="scientific">Rhodoplanes tepidamans</name>
    <name type="common">Rhodoplanes cryptolactis</name>
    <dbReference type="NCBI Taxonomy" id="200616"/>
    <lineage>
        <taxon>Bacteria</taxon>
        <taxon>Pseudomonadati</taxon>
        <taxon>Pseudomonadota</taxon>
        <taxon>Alphaproteobacteria</taxon>
        <taxon>Hyphomicrobiales</taxon>
        <taxon>Nitrobacteraceae</taxon>
        <taxon>Rhodoplanes</taxon>
    </lineage>
</organism>
<comment type="caution">
    <text evidence="6">The sequence shown here is derived from an EMBL/GenBank/DDBJ whole genome shotgun (WGS) entry which is preliminary data.</text>
</comment>
<evidence type="ECO:0000259" key="5">
    <source>
        <dbReference type="Pfam" id="PF13407"/>
    </source>
</evidence>
<proteinExistence type="inferred from homology"/>